<feature type="domain" description="Rhodanese" evidence="2">
    <location>
        <begin position="49"/>
        <end position="75"/>
    </location>
</feature>
<accession>A0A5J9TQ13</accession>
<sequence>MRPAVVLAICALSVLLLPPARGSEPLAAVDVAAARDLVRSGGHRYLDVRLLGFENVKNMKGGFILWAENGFAVKKPEVKEEL</sequence>
<gene>
    <name evidence="3" type="ORF">EJB05_40389</name>
</gene>
<dbReference type="Gramene" id="TVU13337">
    <property type="protein sequence ID" value="TVU13337"/>
    <property type="gene ID" value="EJB05_40389"/>
</dbReference>
<feature type="non-terminal residue" evidence="3">
    <location>
        <position position="1"/>
    </location>
</feature>
<dbReference type="EMBL" id="RWGY01000034">
    <property type="protein sequence ID" value="TVU13337.1"/>
    <property type="molecule type" value="Genomic_DNA"/>
</dbReference>
<organism evidence="3 4">
    <name type="scientific">Eragrostis curvula</name>
    <name type="common">weeping love grass</name>
    <dbReference type="NCBI Taxonomy" id="38414"/>
    <lineage>
        <taxon>Eukaryota</taxon>
        <taxon>Viridiplantae</taxon>
        <taxon>Streptophyta</taxon>
        <taxon>Embryophyta</taxon>
        <taxon>Tracheophyta</taxon>
        <taxon>Spermatophyta</taxon>
        <taxon>Magnoliopsida</taxon>
        <taxon>Liliopsida</taxon>
        <taxon>Poales</taxon>
        <taxon>Poaceae</taxon>
        <taxon>PACMAD clade</taxon>
        <taxon>Chloridoideae</taxon>
        <taxon>Eragrostideae</taxon>
        <taxon>Eragrostidinae</taxon>
        <taxon>Eragrostis</taxon>
    </lineage>
</organism>
<dbReference type="AlphaFoldDB" id="A0A5J9TQ13"/>
<keyword evidence="4" id="KW-1185">Reference proteome</keyword>
<comment type="caution">
    <text evidence="3">The sequence shown here is derived from an EMBL/GenBank/DDBJ whole genome shotgun (WGS) entry which is preliminary data.</text>
</comment>
<dbReference type="PANTHER" id="PTHR44542:SF12">
    <property type="entry name" value="THIOSULFATE SULFURTRANSFERASE 18"/>
    <property type="match status" value="1"/>
</dbReference>
<dbReference type="Proteomes" id="UP000324897">
    <property type="component" value="Unassembled WGS sequence"/>
</dbReference>
<evidence type="ECO:0000313" key="4">
    <source>
        <dbReference type="Proteomes" id="UP000324897"/>
    </source>
</evidence>
<evidence type="ECO:0000256" key="1">
    <source>
        <dbReference type="SAM" id="SignalP"/>
    </source>
</evidence>
<reference evidence="3 4" key="1">
    <citation type="journal article" date="2019" name="Sci. Rep.">
        <title>A high-quality genome of Eragrostis curvula grass provides insights into Poaceae evolution and supports new strategies to enhance forage quality.</title>
        <authorList>
            <person name="Carballo J."/>
            <person name="Santos B.A.C.M."/>
            <person name="Zappacosta D."/>
            <person name="Garbus I."/>
            <person name="Selva J.P."/>
            <person name="Gallo C.A."/>
            <person name="Diaz A."/>
            <person name="Albertini E."/>
            <person name="Caccamo M."/>
            <person name="Echenique V."/>
        </authorList>
    </citation>
    <scope>NUCLEOTIDE SEQUENCE [LARGE SCALE GENOMIC DNA]</scope>
    <source>
        <strain evidence="4">cv. Victoria</strain>
        <tissue evidence="3">Leaf</tissue>
    </source>
</reference>
<keyword evidence="1" id="KW-0732">Signal</keyword>
<dbReference type="InterPro" id="IPR001763">
    <property type="entry name" value="Rhodanese-like_dom"/>
</dbReference>
<proteinExistence type="predicted"/>
<dbReference type="PANTHER" id="PTHR44542">
    <property type="entry name" value="THIOSULFATE SULFURTRANSFERASE 18"/>
    <property type="match status" value="1"/>
</dbReference>
<protein>
    <recommendedName>
        <fullName evidence="2">Rhodanese domain-containing protein</fullName>
    </recommendedName>
</protein>
<dbReference type="SUPFAM" id="SSF52821">
    <property type="entry name" value="Rhodanese/Cell cycle control phosphatase"/>
    <property type="match status" value="1"/>
</dbReference>
<dbReference type="InterPro" id="IPR044684">
    <property type="entry name" value="STR17/STR18/HARC1-like"/>
</dbReference>
<evidence type="ECO:0000259" key="2">
    <source>
        <dbReference type="PROSITE" id="PS50206"/>
    </source>
</evidence>
<evidence type="ECO:0000313" key="3">
    <source>
        <dbReference type="EMBL" id="TVU13337.1"/>
    </source>
</evidence>
<dbReference type="PROSITE" id="PS50206">
    <property type="entry name" value="RHODANESE_3"/>
    <property type="match status" value="1"/>
</dbReference>
<dbReference type="GO" id="GO:0003824">
    <property type="term" value="F:catalytic activity"/>
    <property type="evidence" value="ECO:0007669"/>
    <property type="project" value="InterPro"/>
</dbReference>
<feature type="signal peptide" evidence="1">
    <location>
        <begin position="1"/>
        <end position="22"/>
    </location>
</feature>
<dbReference type="InterPro" id="IPR036873">
    <property type="entry name" value="Rhodanese-like_dom_sf"/>
</dbReference>
<feature type="chain" id="PRO_5023857736" description="Rhodanese domain-containing protein" evidence="1">
    <location>
        <begin position="23"/>
        <end position="82"/>
    </location>
</feature>
<name>A0A5J9TQ13_9POAL</name>